<dbReference type="InterPro" id="IPR036047">
    <property type="entry name" value="F-box-like_dom_sf"/>
</dbReference>
<evidence type="ECO:0000259" key="3">
    <source>
        <dbReference type="PROSITE" id="PS50181"/>
    </source>
</evidence>
<dbReference type="GO" id="GO:0005737">
    <property type="term" value="C:cytoplasm"/>
    <property type="evidence" value="ECO:0007669"/>
    <property type="project" value="TreeGrafter"/>
</dbReference>
<feature type="compositionally biased region" description="Basic and acidic residues" evidence="2">
    <location>
        <begin position="77"/>
        <end position="87"/>
    </location>
</feature>
<feature type="region of interest" description="Disordered" evidence="2">
    <location>
        <begin position="1"/>
        <end position="192"/>
    </location>
</feature>
<feature type="compositionally biased region" description="Basic and acidic residues" evidence="2">
    <location>
        <begin position="141"/>
        <end position="151"/>
    </location>
</feature>
<dbReference type="AlphaFoldDB" id="A0A2G8JRB4"/>
<dbReference type="InterPro" id="IPR057207">
    <property type="entry name" value="FBXL15_LRR"/>
</dbReference>
<evidence type="ECO:0000256" key="2">
    <source>
        <dbReference type="SAM" id="MobiDB-lite"/>
    </source>
</evidence>
<proteinExistence type="predicted"/>
<dbReference type="STRING" id="307972.A0A2G8JRB4"/>
<dbReference type="PANTHER" id="PTHR13382">
    <property type="entry name" value="MITOCHONDRIAL ATP SYNTHASE COUPLING FACTOR B"/>
    <property type="match status" value="1"/>
</dbReference>
<dbReference type="InterPro" id="IPR001810">
    <property type="entry name" value="F-box_dom"/>
</dbReference>
<sequence>MDDDGESVLMRKISDFNPASHEDVSVTGNGRRIPNGVGTVGSLDGNGSRNPAFRPGFATTHNSNGNVEPQDCIPSERQSESERRDLKSTGLLKNGRRKKSRDVRDVPSKVQTGSTSQYKSRWPLSSSLIPSRPSRTNPRRFSPERKMDRRVRPASAKVTRGGGSKEDAMKGQRLRPKSAVSEKKSKEPDESGDFFQVRSSMMFDGSINRSSTTGPLTLQLISDSPRERRTLSIWQLLPDEILLTIFSHLKPSDLLACSLTCQGFYRVAMDESLWKVIRLEKKLLTDFYLTQIGLKHPSRVIFSQCQGKTVTENGLRNLFRTCVDSLQELNFSGCTGEMFSGDSVLLHASRCYNLSSIDASWCNVTDNGLNAVTGGANRLSSVCLNGCQSVTDTGLRSLVERHGSSLIEFEVFGCIDLSPLTLTRIGDVCKNLHSLNIGQCYKVTFESLFEVIPKLKALRHLDVRGCKQGLPVGCGHVNSAGYFIHKVTSQVTMYTLGLSSVCLNGCQSVTDTGLRSLVERHGSSLIEFEVFGCIDLSPLTLTRIGDVCKNLHSLNIGQCYKVTFESLFEVIPKLKALRHLDVRGCKQMRDDCVRRIAKCCKRLETLVMANCNLISNVSMVDIAANLKTIRSLDVSGCKKITNEGVRSVAMCCIRLEAFNLSSTSIDRKSISTLASYCSQNLRDLKLNCCKDITEASIVKLLKHCRSLETLHLYGVKGLRNLGLLKLQYPCLMYE</sequence>
<feature type="compositionally biased region" description="Basic and acidic residues" evidence="2">
    <location>
        <begin position="180"/>
        <end position="189"/>
    </location>
</feature>
<feature type="compositionally biased region" description="Low complexity" evidence="2">
    <location>
        <begin position="120"/>
        <end position="135"/>
    </location>
</feature>
<gene>
    <name evidence="4" type="ORF">BSL78_24844</name>
</gene>
<feature type="domain" description="F-box" evidence="3">
    <location>
        <begin position="231"/>
        <end position="277"/>
    </location>
</feature>
<dbReference type="InterPro" id="IPR006553">
    <property type="entry name" value="Leu-rich_rpt_Cys-con_subtyp"/>
</dbReference>
<dbReference type="Proteomes" id="UP000230750">
    <property type="component" value="Unassembled WGS sequence"/>
</dbReference>
<evidence type="ECO:0000313" key="4">
    <source>
        <dbReference type="EMBL" id="PIK38311.1"/>
    </source>
</evidence>
<name>A0A2G8JRB4_STIJA</name>
<organism evidence="4 5">
    <name type="scientific">Stichopus japonicus</name>
    <name type="common">Sea cucumber</name>
    <dbReference type="NCBI Taxonomy" id="307972"/>
    <lineage>
        <taxon>Eukaryota</taxon>
        <taxon>Metazoa</taxon>
        <taxon>Echinodermata</taxon>
        <taxon>Eleutherozoa</taxon>
        <taxon>Echinozoa</taxon>
        <taxon>Holothuroidea</taxon>
        <taxon>Aspidochirotacea</taxon>
        <taxon>Aspidochirotida</taxon>
        <taxon>Stichopodidae</taxon>
        <taxon>Apostichopus</taxon>
    </lineage>
</organism>
<dbReference type="InterPro" id="IPR032675">
    <property type="entry name" value="LRR_dom_sf"/>
</dbReference>
<dbReference type="PROSITE" id="PS50181">
    <property type="entry name" value="FBOX"/>
    <property type="match status" value="1"/>
</dbReference>
<evidence type="ECO:0000256" key="1">
    <source>
        <dbReference type="ARBA" id="ARBA00022786"/>
    </source>
</evidence>
<dbReference type="SUPFAM" id="SSF81383">
    <property type="entry name" value="F-box domain"/>
    <property type="match status" value="1"/>
</dbReference>
<protein>
    <recommendedName>
        <fullName evidence="3">F-box domain-containing protein</fullName>
    </recommendedName>
</protein>
<dbReference type="InterPro" id="IPR050648">
    <property type="entry name" value="F-box_LRR-repeat"/>
</dbReference>
<dbReference type="OrthoDB" id="10257471at2759"/>
<keyword evidence="1" id="KW-0833">Ubl conjugation pathway</keyword>
<dbReference type="Pfam" id="PF12937">
    <property type="entry name" value="F-box-like"/>
    <property type="match status" value="1"/>
</dbReference>
<keyword evidence="5" id="KW-1185">Reference proteome</keyword>
<comment type="caution">
    <text evidence="4">The sequence shown here is derived from an EMBL/GenBank/DDBJ whole genome shotgun (WGS) entry which is preliminary data.</text>
</comment>
<evidence type="ECO:0000313" key="5">
    <source>
        <dbReference type="Proteomes" id="UP000230750"/>
    </source>
</evidence>
<dbReference type="SMART" id="SM00367">
    <property type="entry name" value="LRR_CC"/>
    <property type="match status" value="11"/>
</dbReference>
<accession>A0A2G8JRB4</accession>
<dbReference type="Gene3D" id="3.80.10.10">
    <property type="entry name" value="Ribonuclease Inhibitor"/>
    <property type="match status" value="4"/>
</dbReference>
<dbReference type="SMART" id="SM00256">
    <property type="entry name" value="FBOX"/>
    <property type="match status" value="1"/>
</dbReference>
<feature type="compositionally biased region" description="Polar residues" evidence="2">
    <location>
        <begin position="109"/>
        <end position="119"/>
    </location>
</feature>
<dbReference type="SUPFAM" id="SSF52047">
    <property type="entry name" value="RNI-like"/>
    <property type="match status" value="2"/>
</dbReference>
<reference evidence="4 5" key="1">
    <citation type="journal article" date="2017" name="PLoS Biol.">
        <title>The sea cucumber genome provides insights into morphological evolution and visceral regeneration.</title>
        <authorList>
            <person name="Zhang X."/>
            <person name="Sun L."/>
            <person name="Yuan J."/>
            <person name="Sun Y."/>
            <person name="Gao Y."/>
            <person name="Zhang L."/>
            <person name="Li S."/>
            <person name="Dai H."/>
            <person name="Hamel J.F."/>
            <person name="Liu C."/>
            <person name="Yu Y."/>
            <person name="Liu S."/>
            <person name="Lin W."/>
            <person name="Guo K."/>
            <person name="Jin S."/>
            <person name="Xu P."/>
            <person name="Storey K.B."/>
            <person name="Huan P."/>
            <person name="Zhang T."/>
            <person name="Zhou Y."/>
            <person name="Zhang J."/>
            <person name="Lin C."/>
            <person name="Li X."/>
            <person name="Xing L."/>
            <person name="Huo D."/>
            <person name="Sun M."/>
            <person name="Wang L."/>
            <person name="Mercier A."/>
            <person name="Li F."/>
            <person name="Yang H."/>
            <person name="Xiang J."/>
        </authorList>
    </citation>
    <scope>NUCLEOTIDE SEQUENCE [LARGE SCALE GENOMIC DNA]</scope>
    <source>
        <strain evidence="4">Shaxun</strain>
        <tissue evidence="4">Muscle</tissue>
    </source>
</reference>
<dbReference type="EMBL" id="MRZV01001374">
    <property type="protein sequence ID" value="PIK38311.1"/>
    <property type="molecule type" value="Genomic_DNA"/>
</dbReference>
<dbReference type="Pfam" id="PF25372">
    <property type="entry name" value="DUF7885"/>
    <property type="match status" value="2"/>
</dbReference>